<proteinExistence type="predicted"/>
<gene>
    <name evidence="1" type="ORF">PAN31108_00854</name>
</gene>
<dbReference type="Proteomes" id="UP000406256">
    <property type="component" value="Unassembled WGS sequence"/>
</dbReference>
<organism evidence="1 2">
    <name type="scientific">Pandoraea anhela</name>
    <dbReference type="NCBI Taxonomy" id="2508295"/>
    <lineage>
        <taxon>Bacteria</taxon>
        <taxon>Pseudomonadati</taxon>
        <taxon>Pseudomonadota</taxon>
        <taxon>Betaproteobacteria</taxon>
        <taxon>Burkholderiales</taxon>
        <taxon>Burkholderiaceae</taxon>
        <taxon>Pandoraea</taxon>
    </lineage>
</organism>
<dbReference type="Pfam" id="PF07021">
    <property type="entry name" value="MetW"/>
    <property type="match status" value="1"/>
</dbReference>
<dbReference type="CDD" id="cd02440">
    <property type="entry name" value="AdoMet_MTases"/>
    <property type="match status" value="1"/>
</dbReference>
<dbReference type="RefSeq" id="WP_246183769.1">
    <property type="nucleotide sequence ID" value="NZ_CABPSB010000002.1"/>
</dbReference>
<evidence type="ECO:0000313" key="2">
    <source>
        <dbReference type="Proteomes" id="UP000406256"/>
    </source>
</evidence>
<accession>A0A5E4SKR3</accession>
<sequence length="227" mass="24810">MSQSTIAANGVGGVSTSAQAASLAASRDRISASLADRPDFRVIARWIEPSSQVLDLGCSDGSLLRLLTDELDVSGYGVEIDDAGVLASAQRGINVIQQNMEDGLKLFEDQSFDTVILSQTLQTIHRTADILRETVRVGREAIVSFPNFGYWPHRLSVLQGRMPVSKSLPFQWHNTPNVRVLTIRDFEALAPDVGVKILDRAVLHNGRLVSVGANWRGSLAVYRVKRS</sequence>
<dbReference type="AlphaFoldDB" id="A0A5E4SKR3"/>
<protein>
    <submittedName>
        <fullName evidence="1">Methionine biosynthesis protein MetW</fullName>
    </submittedName>
</protein>
<dbReference type="InterPro" id="IPR029063">
    <property type="entry name" value="SAM-dependent_MTases_sf"/>
</dbReference>
<keyword evidence="2" id="KW-1185">Reference proteome</keyword>
<dbReference type="Gene3D" id="3.40.50.150">
    <property type="entry name" value="Vaccinia Virus protein VP39"/>
    <property type="match status" value="1"/>
</dbReference>
<dbReference type="NCBIfam" id="TIGR02081">
    <property type="entry name" value="metW"/>
    <property type="match status" value="1"/>
</dbReference>
<reference evidence="1 2" key="1">
    <citation type="submission" date="2019-08" db="EMBL/GenBank/DDBJ databases">
        <authorList>
            <person name="Peeters C."/>
        </authorList>
    </citation>
    <scope>NUCLEOTIDE SEQUENCE [LARGE SCALE GENOMIC DNA]</scope>
    <source>
        <strain evidence="1 2">LMG 31108</strain>
    </source>
</reference>
<name>A0A5E4SKR3_9BURK</name>
<dbReference type="InterPro" id="IPR010743">
    <property type="entry name" value="Methionine_synth_MetW"/>
</dbReference>
<evidence type="ECO:0000313" key="1">
    <source>
        <dbReference type="EMBL" id="VVD75935.1"/>
    </source>
</evidence>
<dbReference type="SUPFAM" id="SSF53335">
    <property type="entry name" value="S-adenosyl-L-methionine-dependent methyltransferases"/>
    <property type="match status" value="1"/>
</dbReference>
<dbReference type="EMBL" id="CABPSB010000002">
    <property type="protein sequence ID" value="VVD75935.1"/>
    <property type="molecule type" value="Genomic_DNA"/>
</dbReference>